<protein>
    <submittedName>
        <fullName evidence="5">Semaphorin-5B-like isoform X2</fullName>
    </submittedName>
</protein>
<accession>A0A8B7ZZF5</accession>
<dbReference type="GO" id="GO:0071526">
    <property type="term" value="P:semaphorin-plexin signaling pathway"/>
    <property type="evidence" value="ECO:0007669"/>
    <property type="project" value="TreeGrafter"/>
</dbReference>
<dbReference type="PROSITE" id="PS51004">
    <property type="entry name" value="SEMA"/>
    <property type="match status" value="1"/>
</dbReference>
<reference evidence="5" key="1">
    <citation type="submission" date="2025-08" db="UniProtKB">
        <authorList>
            <consortium name="RefSeq"/>
        </authorList>
    </citation>
    <scope>IDENTIFICATION</scope>
</reference>
<dbReference type="GeneID" id="110990233"/>
<dbReference type="GO" id="GO:0007411">
    <property type="term" value="P:axon guidance"/>
    <property type="evidence" value="ECO:0007669"/>
    <property type="project" value="TreeGrafter"/>
</dbReference>
<evidence type="ECO:0000259" key="3">
    <source>
        <dbReference type="PROSITE" id="PS51004"/>
    </source>
</evidence>
<dbReference type="InterPro" id="IPR001627">
    <property type="entry name" value="Semap_dom"/>
</dbReference>
<dbReference type="RefSeq" id="XP_022110814.1">
    <property type="nucleotide sequence ID" value="XM_022255122.1"/>
</dbReference>
<dbReference type="Proteomes" id="UP000694845">
    <property type="component" value="Unplaced"/>
</dbReference>
<name>A0A8B7ZZF5_ACAPL</name>
<dbReference type="SUPFAM" id="SSF101912">
    <property type="entry name" value="Sema domain"/>
    <property type="match status" value="1"/>
</dbReference>
<keyword evidence="4" id="KW-1185">Reference proteome</keyword>
<dbReference type="GO" id="GO:0030215">
    <property type="term" value="F:semaphorin receptor binding"/>
    <property type="evidence" value="ECO:0007669"/>
    <property type="project" value="InterPro"/>
</dbReference>
<evidence type="ECO:0000256" key="2">
    <source>
        <dbReference type="SAM" id="SignalP"/>
    </source>
</evidence>
<dbReference type="InterPro" id="IPR015943">
    <property type="entry name" value="WD40/YVTN_repeat-like_dom_sf"/>
</dbReference>
<feature type="domain" description="Sema" evidence="3">
    <location>
        <begin position="40"/>
        <end position="511"/>
    </location>
</feature>
<dbReference type="Pfam" id="PF01403">
    <property type="entry name" value="Sema"/>
    <property type="match status" value="1"/>
</dbReference>
<dbReference type="PANTHER" id="PTHR11036:SF127">
    <property type="entry name" value="SEMAPHORIN-1A"/>
    <property type="match status" value="1"/>
</dbReference>
<dbReference type="SMART" id="SM00630">
    <property type="entry name" value="Sema"/>
    <property type="match status" value="1"/>
</dbReference>
<dbReference type="InterPro" id="IPR036352">
    <property type="entry name" value="Semap_dom_sf"/>
</dbReference>
<dbReference type="SUPFAM" id="SSF103575">
    <property type="entry name" value="Plexin repeat"/>
    <property type="match status" value="1"/>
</dbReference>
<evidence type="ECO:0000313" key="4">
    <source>
        <dbReference type="Proteomes" id="UP000694845"/>
    </source>
</evidence>
<sequence length="712" mass="79420">MPTSLVHHASWLVLDILVVSLPACYSQNERVVRRVTPPYALSFYLCDISCSATAEGLTQGNYYRTLTLIDGRLFVGGKAQLFSFDTTNLNTIESVPVEGSCVDASLCEDNYIRVIQELPNGNLLECGTNNANPYCQQRSTQNLSSIGPMTSIDRAASIVPFIWNQNSTGWLLTDDLKILVGAELQLIAAAPGRPAISKSVLRLDSSQNLMSISVALSTKDELTVLYANGPPNQQFVGDPISYNGRIYFFFREVAAEFVVDRAIYSRVAVICEDDSGGKEFNERYSNKDLVTFVKARLECSTGTSFPFHYNEIQDIYYSNDSKVVFAVFATQPPEVASSAVCAYRLDEIEALFLSTSKFRAQFSDGELWREVDTDPVTSRPAQCPDTTSYTDAQYSDILGKMQLMFDTAANKLHYESLGGARSNPLLMIDGERFTQIVVDENVTHNTDVMFIGTEKGTVLKAYLKDDRSEAKVVEEIILKPHRLTPVLTMLKSFAEQSVFVGTDEGVYKVPFQHCRDYASLQSCVDAQDPYCSWENGTCLYSRFPDICPPTPCNESRIIIHNCPSSQVSYIRHLHFSNHPLHLYVTAEAARKDNLSIVDNEITCHPCASLPYTESRSVSTCREFLALHINGSSTERENCSCSLVLEIECGATKTINFNITVDDSDPVLDTECLEDVADFDCEISRYKFQFDKWICNQAKSCGLEELHSCKKCP</sequence>
<comment type="caution">
    <text evidence="1">Lacks conserved residue(s) required for the propagation of feature annotation.</text>
</comment>
<evidence type="ECO:0000256" key="1">
    <source>
        <dbReference type="PROSITE-ProRule" id="PRU00352"/>
    </source>
</evidence>
<keyword evidence="2" id="KW-0732">Signal</keyword>
<dbReference type="GO" id="GO:0045499">
    <property type="term" value="F:chemorepellent activity"/>
    <property type="evidence" value="ECO:0007669"/>
    <property type="project" value="TreeGrafter"/>
</dbReference>
<dbReference type="GO" id="GO:0030335">
    <property type="term" value="P:positive regulation of cell migration"/>
    <property type="evidence" value="ECO:0007669"/>
    <property type="project" value="TreeGrafter"/>
</dbReference>
<feature type="signal peptide" evidence="2">
    <location>
        <begin position="1"/>
        <end position="26"/>
    </location>
</feature>
<dbReference type="AlphaFoldDB" id="A0A8B7ZZF5"/>
<dbReference type="PANTHER" id="PTHR11036">
    <property type="entry name" value="SEMAPHORIN"/>
    <property type="match status" value="1"/>
</dbReference>
<evidence type="ECO:0000313" key="5">
    <source>
        <dbReference type="RefSeq" id="XP_022110814.1"/>
    </source>
</evidence>
<dbReference type="OrthoDB" id="9988752at2759"/>
<feature type="chain" id="PRO_5034255936" evidence="2">
    <location>
        <begin position="27"/>
        <end position="712"/>
    </location>
</feature>
<dbReference type="InterPro" id="IPR027231">
    <property type="entry name" value="Semaphorin"/>
</dbReference>
<dbReference type="GO" id="GO:0005886">
    <property type="term" value="C:plasma membrane"/>
    <property type="evidence" value="ECO:0007669"/>
    <property type="project" value="TreeGrafter"/>
</dbReference>
<organism evidence="4 5">
    <name type="scientific">Acanthaster planci</name>
    <name type="common">Crown-of-thorns starfish</name>
    <dbReference type="NCBI Taxonomy" id="133434"/>
    <lineage>
        <taxon>Eukaryota</taxon>
        <taxon>Metazoa</taxon>
        <taxon>Echinodermata</taxon>
        <taxon>Eleutherozoa</taxon>
        <taxon>Asterozoa</taxon>
        <taxon>Asteroidea</taxon>
        <taxon>Valvatacea</taxon>
        <taxon>Valvatida</taxon>
        <taxon>Acanthasteridae</taxon>
        <taxon>Acanthaster</taxon>
    </lineage>
</organism>
<gene>
    <name evidence="5" type="primary">LOC110990233</name>
</gene>
<proteinExistence type="predicted"/>
<dbReference type="Gene3D" id="2.130.10.10">
    <property type="entry name" value="YVTN repeat-like/Quinoprotein amine dehydrogenase"/>
    <property type="match status" value="1"/>
</dbReference>